<evidence type="ECO:0000313" key="2">
    <source>
        <dbReference type="Proteomes" id="UP001458880"/>
    </source>
</evidence>
<protein>
    <submittedName>
        <fullName evidence="1">Uncharacterized protein</fullName>
    </submittedName>
</protein>
<proteinExistence type="predicted"/>
<name>A0AAW1HSM8_POPJA</name>
<reference evidence="1 2" key="1">
    <citation type="journal article" date="2024" name="BMC Genomics">
        <title>De novo assembly and annotation of Popillia japonica's genome with initial clues to its potential as an invasive pest.</title>
        <authorList>
            <person name="Cucini C."/>
            <person name="Boschi S."/>
            <person name="Funari R."/>
            <person name="Cardaioli E."/>
            <person name="Iannotti N."/>
            <person name="Marturano G."/>
            <person name="Paoli F."/>
            <person name="Bruttini M."/>
            <person name="Carapelli A."/>
            <person name="Frati F."/>
            <person name="Nardi F."/>
        </authorList>
    </citation>
    <scope>NUCLEOTIDE SEQUENCE [LARGE SCALE GENOMIC DNA]</scope>
    <source>
        <strain evidence="1">DMR45628</strain>
    </source>
</reference>
<evidence type="ECO:0000313" key="1">
    <source>
        <dbReference type="EMBL" id="KAK9679412.1"/>
    </source>
</evidence>
<organism evidence="1 2">
    <name type="scientific">Popillia japonica</name>
    <name type="common">Japanese beetle</name>
    <dbReference type="NCBI Taxonomy" id="7064"/>
    <lineage>
        <taxon>Eukaryota</taxon>
        <taxon>Metazoa</taxon>
        <taxon>Ecdysozoa</taxon>
        <taxon>Arthropoda</taxon>
        <taxon>Hexapoda</taxon>
        <taxon>Insecta</taxon>
        <taxon>Pterygota</taxon>
        <taxon>Neoptera</taxon>
        <taxon>Endopterygota</taxon>
        <taxon>Coleoptera</taxon>
        <taxon>Polyphaga</taxon>
        <taxon>Scarabaeiformia</taxon>
        <taxon>Scarabaeidae</taxon>
        <taxon>Rutelinae</taxon>
        <taxon>Popillia</taxon>
    </lineage>
</organism>
<dbReference type="AlphaFoldDB" id="A0AAW1HSM8"/>
<comment type="caution">
    <text evidence="1">The sequence shown here is derived from an EMBL/GenBank/DDBJ whole genome shotgun (WGS) entry which is preliminary data.</text>
</comment>
<keyword evidence="2" id="KW-1185">Reference proteome</keyword>
<accession>A0AAW1HSM8</accession>
<sequence length="114" mass="12614">MRDVSLHETNENTDIAIVTDSNVKDDSAMALLISRYPAKGPLLDEGLVEGQFEFLKTNTEVISSRYGNIPTTNQSSIYILPTATHNGVRDGLKNLFNMCVELKKQYSVTGFAMV</sequence>
<dbReference type="EMBL" id="JASPKY010001023">
    <property type="protein sequence ID" value="KAK9679412.1"/>
    <property type="molecule type" value="Genomic_DNA"/>
</dbReference>
<dbReference type="Proteomes" id="UP001458880">
    <property type="component" value="Unassembled WGS sequence"/>
</dbReference>
<gene>
    <name evidence="1" type="ORF">QE152_g40048</name>
</gene>